<evidence type="ECO:0000313" key="5">
    <source>
        <dbReference type="EMBL" id="ARP99403.1"/>
    </source>
</evidence>
<accession>A0A1W6ZPU3</accession>
<keyword evidence="3" id="KW-0560">Oxidoreductase</keyword>
<organism evidence="5 6">
    <name type="scientific">Pseudorhodoplanes sinuspersici</name>
    <dbReference type="NCBI Taxonomy" id="1235591"/>
    <lineage>
        <taxon>Bacteria</taxon>
        <taxon>Pseudomonadati</taxon>
        <taxon>Pseudomonadota</taxon>
        <taxon>Alphaproteobacteria</taxon>
        <taxon>Hyphomicrobiales</taxon>
        <taxon>Pseudorhodoplanes</taxon>
    </lineage>
</organism>
<keyword evidence="4" id="KW-0503">Monooxygenase</keyword>
<sequence length="379" mass="42162">MKLGFFTMPIHPLGKDWRQSLREDREAFILADELGFTEGYVGEHSTDQAENITSCTLFIASLIHATKQIKLGTGTVNMPNNHPAKVAAEIAMLDHMLDGRFIFGISPGGLLSDAEVFGNLDANRNAMFLECINQVLAIWGGEPPYNLRGEYWTVVSERHFAPKIGQGFLPKPLQRPHPPIVVTAVAPFSRGVTEAAARGWEPISANFLMPAWVKSHWPKYVEGCERAARPADPANWRVAKSIFVADDDKTARDYVTAPDSPYRFYYNQLFTKLKANGRIELFKTHRDQPDDDVTLDSICDKLIIHGSPEKVADEILAFREQVGDFGTLLYAGKDWKDVALGRRSMILLAEKVMPKVNSAIAARSAKVDTGFAFDRAVAK</sequence>
<dbReference type="OrthoDB" id="9804736at2"/>
<dbReference type="Pfam" id="PF00296">
    <property type="entry name" value="Bac_luciferase"/>
    <property type="match status" value="1"/>
</dbReference>
<dbReference type="CDD" id="cd01097">
    <property type="entry name" value="Tetrahydromethanopterin_reductase"/>
    <property type="match status" value="1"/>
</dbReference>
<keyword evidence="6" id="KW-1185">Reference proteome</keyword>
<keyword evidence="2" id="KW-0285">Flavoprotein</keyword>
<name>A0A1W6ZPU3_9HYPH</name>
<dbReference type="GO" id="GO:0016705">
    <property type="term" value="F:oxidoreductase activity, acting on paired donors, with incorporation or reduction of molecular oxygen"/>
    <property type="evidence" value="ECO:0007669"/>
    <property type="project" value="InterPro"/>
</dbReference>
<dbReference type="AlphaFoldDB" id="A0A1W6ZPU3"/>
<dbReference type="Gene3D" id="3.20.20.30">
    <property type="entry name" value="Luciferase-like domain"/>
    <property type="match status" value="1"/>
</dbReference>
<evidence type="ECO:0000256" key="3">
    <source>
        <dbReference type="ARBA" id="ARBA00023002"/>
    </source>
</evidence>
<dbReference type="InterPro" id="IPR011251">
    <property type="entry name" value="Luciferase-like_dom"/>
</dbReference>
<protein>
    <submittedName>
        <fullName evidence="5">LLM class flavin-dependent oxidoreductase</fullName>
    </submittedName>
</protein>
<dbReference type="STRING" id="1235591.CAK95_10135"/>
<dbReference type="KEGG" id="psin:CAK95_10135"/>
<dbReference type="RefSeq" id="WP_086087812.1">
    <property type="nucleotide sequence ID" value="NZ_CP021112.1"/>
</dbReference>
<dbReference type="EMBL" id="CP021112">
    <property type="protein sequence ID" value="ARP99403.1"/>
    <property type="molecule type" value="Genomic_DNA"/>
</dbReference>
<dbReference type="Proteomes" id="UP000194137">
    <property type="component" value="Chromosome"/>
</dbReference>
<gene>
    <name evidence="5" type="ORF">CAK95_10135</name>
</gene>
<evidence type="ECO:0000256" key="1">
    <source>
        <dbReference type="ARBA" id="ARBA00010426"/>
    </source>
</evidence>
<dbReference type="InterPro" id="IPR036661">
    <property type="entry name" value="Luciferase-like_sf"/>
</dbReference>
<dbReference type="InterPro" id="IPR050766">
    <property type="entry name" value="Bact_Lucif_Oxidored"/>
</dbReference>
<evidence type="ECO:0000256" key="2">
    <source>
        <dbReference type="ARBA" id="ARBA00022630"/>
    </source>
</evidence>
<reference evidence="5 6" key="1">
    <citation type="submission" date="2017-05" db="EMBL/GenBank/DDBJ databases">
        <title>Full genome sequence of Pseudorhodoplanes sinuspersici.</title>
        <authorList>
            <person name="Dastgheib S.M.M."/>
            <person name="Shavandi M."/>
            <person name="Tirandaz H."/>
        </authorList>
    </citation>
    <scope>NUCLEOTIDE SEQUENCE [LARGE SCALE GENOMIC DNA]</scope>
    <source>
        <strain evidence="5 6">RIPI110</strain>
    </source>
</reference>
<proteinExistence type="inferred from homology"/>
<dbReference type="PANTHER" id="PTHR30137">
    <property type="entry name" value="LUCIFERASE-LIKE MONOOXYGENASE"/>
    <property type="match status" value="1"/>
</dbReference>
<evidence type="ECO:0000256" key="4">
    <source>
        <dbReference type="ARBA" id="ARBA00023033"/>
    </source>
</evidence>
<dbReference type="SUPFAM" id="SSF51679">
    <property type="entry name" value="Bacterial luciferase-like"/>
    <property type="match status" value="1"/>
</dbReference>
<comment type="similarity">
    <text evidence="1">Belongs to the bacterial luciferase oxidoreductase family.</text>
</comment>
<evidence type="ECO:0000313" key="6">
    <source>
        <dbReference type="Proteomes" id="UP000194137"/>
    </source>
</evidence>
<dbReference type="GO" id="GO:0004497">
    <property type="term" value="F:monooxygenase activity"/>
    <property type="evidence" value="ECO:0007669"/>
    <property type="project" value="UniProtKB-KW"/>
</dbReference>
<dbReference type="GO" id="GO:0005829">
    <property type="term" value="C:cytosol"/>
    <property type="evidence" value="ECO:0007669"/>
    <property type="project" value="TreeGrafter"/>
</dbReference>
<dbReference type="PANTHER" id="PTHR30137:SF16">
    <property type="entry name" value="BLL0895 PROTEIN"/>
    <property type="match status" value="1"/>
</dbReference>